<evidence type="ECO:0000259" key="6">
    <source>
        <dbReference type="PROSITE" id="PS50071"/>
    </source>
</evidence>
<protein>
    <submittedName>
        <fullName evidence="7">Monocarboxylate transporter 4</fullName>
    </submittedName>
</protein>
<feature type="compositionally biased region" description="Polar residues" evidence="5">
    <location>
        <begin position="117"/>
        <end position="127"/>
    </location>
</feature>
<feature type="region of interest" description="Disordered" evidence="5">
    <location>
        <begin position="353"/>
        <end position="383"/>
    </location>
</feature>
<feature type="compositionally biased region" description="Basic residues" evidence="5">
    <location>
        <begin position="30"/>
        <end position="41"/>
    </location>
</feature>
<dbReference type="GO" id="GO:0005634">
    <property type="term" value="C:nucleus"/>
    <property type="evidence" value="ECO:0007669"/>
    <property type="project" value="UniProtKB-SubCell"/>
</dbReference>
<evidence type="ECO:0000256" key="4">
    <source>
        <dbReference type="PROSITE-ProRule" id="PRU00108"/>
    </source>
</evidence>
<keyword evidence="2 4" id="KW-0371">Homeobox</keyword>
<sequence>MWIDPYHASTCFSCSPNVRFPSLEFPTHTGKAKRSSARRPPSKLESHALRCLKGWLRDNRKNPYPDADTKRSLAQQCGITEKQINTWFTNARARGKFFCRGTSDSASEDEAPAAKSNDSMSPATQQHDSSHANTSHSTSSSHSQESSVSSTSRKGKKKDYGQLGLQSYTSHHALHVQPKPVSSTAMGNGNGPETWQCTFCYQHIAHKSWRRHEETQHRPKRKWTCLLTGPSLQIVSHPTNSTYCVFCKVMDPSEEHFLLSHRISECTEKSEGERTFLRPDHLRQHVKNFHKAPLDETVRDLWRKCETGNETTENWICGFCGHELRTWNARETHIARHFKDGLTMADWKEHAGLGGGIDTGKKRPTSSEGRPNTSPKVARMRTSLPVRQQHQHELDIMMANGLDSSPVVIDTHAIVAPSTPDAAFDCFIPQVWDQKYADTSGMGFNDQGNALDSGYDSALPDLNTGDFDFEGLLDLSECWLS</sequence>
<feature type="compositionally biased region" description="Low complexity" evidence="5">
    <location>
        <begin position="131"/>
        <end position="152"/>
    </location>
</feature>
<dbReference type="SMART" id="SM00389">
    <property type="entry name" value="HOX"/>
    <property type="match status" value="1"/>
</dbReference>
<dbReference type="PROSITE" id="PS50071">
    <property type="entry name" value="HOMEOBOX_2"/>
    <property type="match status" value="1"/>
</dbReference>
<evidence type="ECO:0000256" key="1">
    <source>
        <dbReference type="ARBA" id="ARBA00023125"/>
    </source>
</evidence>
<dbReference type="InterPro" id="IPR001356">
    <property type="entry name" value="HD"/>
</dbReference>
<dbReference type="EMBL" id="KE747809">
    <property type="protein sequence ID" value="RMZ66444.1"/>
    <property type="molecule type" value="Genomic_DNA"/>
</dbReference>
<comment type="subcellular location">
    <subcellularLocation>
        <location evidence="4">Nucleus</location>
    </subcellularLocation>
</comment>
<evidence type="ECO:0000313" key="8">
    <source>
        <dbReference type="Proteomes" id="UP000265663"/>
    </source>
</evidence>
<dbReference type="OrthoDB" id="10056939at2759"/>
<evidence type="ECO:0000256" key="3">
    <source>
        <dbReference type="ARBA" id="ARBA00023242"/>
    </source>
</evidence>
<dbReference type="CDD" id="cd00086">
    <property type="entry name" value="homeodomain"/>
    <property type="match status" value="1"/>
</dbReference>
<feature type="DNA-binding region" description="Homeobox" evidence="4">
    <location>
        <begin position="37"/>
        <end position="99"/>
    </location>
</feature>
<feature type="domain" description="Homeobox" evidence="6">
    <location>
        <begin position="35"/>
        <end position="98"/>
    </location>
</feature>
<dbReference type="AlphaFoldDB" id="A0A3M7LW39"/>
<keyword evidence="3 4" id="KW-0539">Nucleus</keyword>
<dbReference type="InterPro" id="IPR017970">
    <property type="entry name" value="Homeobox_CS"/>
</dbReference>
<name>A0A3M7LW39_9PLEO</name>
<evidence type="ECO:0000313" key="7">
    <source>
        <dbReference type="EMBL" id="RMZ66444.1"/>
    </source>
</evidence>
<dbReference type="GO" id="GO:0003677">
    <property type="term" value="F:DNA binding"/>
    <property type="evidence" value="ECO:0007669"/>
    <property type="project" value="UniProtKB-UniRule"/>
</dbReference>
<keyword evidence="8" id="KW-1185">Reference proteome</keyword>
<dbReference type="InterPro" id="IPR050224">
    <property type="entry name" value="TALE_homeobox"/>
</dbReference>
<dbReference type="InterPro" id="IPR008422">
    <property type="entry name" value="KN_HD"/>
</dbReference>
<accession>A0A3M7LW39</accession>
<dbReference type="SUPFAM" id="SSF46689">
    <property type="entry name" value="Homeodomain-like"/>
    <property type="match status" value="1"/>
</dbReference>
<dbReference type="PANTHER" id="PTHR11850">
    <property type="entry name" value="HOMEOBOX PROTEIN TRANSCRIPTION FACTORS"/>
    <property type="match status" value="1"/>
</dbReference>
<evidence type="ECO:0000256" key="2">
    <source>
        <dbReference type="ARBA" id="ARBA00023155"/>
    </source>
</evidence>
<organism evidence="7 8">
    <name type="scientific">Pyrenophora seminiperda CCB06</name>
    <dbReference type="NCBI Taxonomy" id="1302712"/>
    <lineage>
        <taxon>Eukaryota</taxon>
        <taxon>Fungi</taxon>
        <taxon>Dikarya</taxon>
        <taxon>Ascomycota</taxon>
        <taxon>Pezizomycotina</taxon>
        <taxon>Dothideomycetes</taxon>
        <taxon>Pleosporomycetidae</taxon>
        <taxon>Pleosporales</taxon>
        <taxon>Pleosporineae</taxon>
        <taxon>Pleosporaceae</taxon>
        <taxon>Pyrenophora</taxon>
    </lineage>
</organism>
<dbReference type="Gene3D" id="1.10.10.60">
    <property type="entry name" value="Homeodomain-like"/>
    <property type="match status" value="1"/>
</dbReference>
<feature type="region of interest" description="Disordered" evidence="5">
    <location>
        <begin position="101"/>
        <end position="159"/>
    </location>
</feature>
<reference evidence="7 8" key="1">
    <citation type="journal article" date="2014" name="PLoS ONE">
        <title>De novo Genome Assembly of the Fungal Plant Pathogen Pyrenophora semeniperda.</title>
        <authorList>
            <person name="Soliai M.M."/>
            <person name="Meyer S.E."/>
            <person name="Udall J.A."/>
            <person name="Elzinga D.E."/>
            <person name="Hermansen R.A."/>
            <person name="Bodily P.M."/>
            <person name="Hart A.A."/>
            <person name="Coleman C.E."/>
        </authorList>
    </citation>
    <scope>NUCLEOTIDE SEQUENCE [LARGE SCALE GENOMIC DNA]</scope>
    <source>
        <strain evidence="7 8">CCB06</strain>
        <tissue evidence="7">Mycelium</tissue>
    </source>
</reference>
<proteinExistence type="predicted"/>
<evidence type="ECO:0000256" key="5">
    <source>
        <dbReference type="SAM" id="MobiDB-lite"/>
    </source>
</evidence>
<keyword evidence="1 4" id="KW-0238">DNA-binding</keyword>
<gene>
    <name evidence="7" type="ORF">GMOD_00001779</name>
</gene>
<feature type="compositionally biased region" description="Polar residues" evidence="5">
    <location>
        <begin position="366"/>
        <end position="375"/>
    </location>
</feature>
<dbReference type="Proteomes" id="UP000265663">
    <property type="component" value="Unassembled WGS sequence"/>
</dbReference>
<dbReference type="GO" id="GO:0000981">
    <property type="term" value="F:DNA-binding transcription factor activity, RNA polymerase II-specific"/>
    <property type="evidence" value="ECO:0007669"/>
    <property type="project" value="InterPro"/>
</dbReference>
<dbReference type="InterPro" id="IPR009057">
    <property type="entry name" value="Homeodomain-like_sf"/>
</dbReference>
<feature type="region of interest" description="Disordered" evidence="5">
    <location>
        <begin position="25"/>
        <end position="45"/>
    </location>
</feature>
<dbReference type="PROSITE" id="PS00027">
    <property type="entry name" value="HOMEOBOX_1"/>
    <property type="match status" value="1"/>
</dbReference>
<dbReference type="Pfam" id="PF05920">
    <property type="entry name" value="Homeobox_KN"/>
    <property type="match status" value="1"/>
</dbReference>